<dbReference type="InterPro" id="IPR036388">
    <property type="entry name" value="WH-like_DNA-bd_sf"/>
</dbReference>
<evidence type="ECO:0000256" key="2">
    <source>
        <dbReference type="ARBA" id="ARBA00023015"/>
    </source>
</evidence>
<dbReference type="InterPro" id="IPR013324">
    <property type="entry name" value="RNA_pol_sigma_r3/r4-like"/>
</dbReference>
<evidence type="ECO:0000256" key="1">
    <source>
        <dbReference type="ARBA" id="ARBA00010641"/>
    </source>
</evidence>
<keyword evidence="2" id="KW-0805">Transcription regulation</keyword>
<evidence type="ECO:0000256" key="3">
    <source>
        <dbReference type="ARBA" id="ARBA00023082"/>
    </source>
</evidence>
<keyword evidence="5" id="KW-0804">Transcription</keyword>
<dbReference type="GO" id="GO:0006352">
    <property type="term" value="P:DNA-templated transcription initiation"/>
    <property type="evidence" value="ECO:0007669"/>
    <property type="project" value="InterPro"/>
</dbReference>
<feature type="domain" description="RNA polymerase sigma-70 region 2" evidence="6">
    <location>
        <begin position="29"/>
        <end position="96"/>
    </location>
</feature>
<dbReference type="Proteomes" id="UP000264217">
    <property type="component" value="Unassembled WGS sequence"/>
</dbReference>
<evidence type="ECO:0000256" key="5">
    <source>
        <dbReference type="ARBA" id="ARBA00023163"/>
    </source>
</evidence>
<keyword evidence="4" id="KW-0238">DNA-binding</keyword>
<dbReference type="InterPro" id="IPR014284">
    <property type="entry name" value="RNA_pol_sigma-70_dom"/>
</dbReference>
<dbReference type="Gene3D" id="1.10.1740.10">
    <property type="match status" value="1"/>
</dbReference>
<comment type="similarity">
    <text evidence="1">Belongs to the sigma-70 factor family. ECF subfamily.</text>
</comment>
<dbReference type="InterPro" id="IPR039425">
    <property type="entry name" value="RNA_pol_sigma-70-like"/>
</dbReference>
<dbReference type="InterPro" id="IPR007627">
    <property type="entry name" value="RNA_pol_sigma70_r2"/>
</dbReference>
<evidence type="ECO:0000313" key="9">
    <source>
        <dbReference type="Proteomes" id="UP000264217"/>
    </source>
</evidence>
<dbReference type="SUPFAM" id="SSF88659">
    <property type="entry name" value="Sigma3 and sigma4 domains of RNA polymerase sigma factors"/>
    <property type="match status" value="1"/>
</dbReference>
<evidence type="ECO:0000259" key="7">
    <source>
        <dbReference type="Pfam" id="PF04545"/>
    </source>
</evidence>
<dbReference type="RefSeq" id="WP_117391586.1">
    <property type="nucleotide sequence ID" value="NZ_QWDC01000002.1"/>
</dbReference>
<accession>A0A372NRF6</accession>
<evidence type="ECO:0000256" key="4">
    <source>
        <dbReference type="ARBA" id="ARBA00023125"/>
    </source>
</evidence>
<organism evidence="8 9">
    <name type="scientific">Mucilaginibacter conchicola</name>
    <dbReference type="NCBI Taxonomy" id="2303333"/>
    <lineage>
        <taxon>Bacteria</taxon>
        <taxon>Pseudomonadati</taxon>
        <taxon>Bacteroidota</taxon>
        <taxon>Sphingobacteriia</taxon>
        <taxon>Sphingobacteriales</taxon>
        <taxon>Sphingobacteriaceae</taxon>
        <taxon>Mucilaginibacter</taxon>
    </lineage>
</organism>
<dbReference type="Pfam" id="PF04545">
    <property type="entry name" value="Sigma70_r4"/>
    <property type="match status" value="1"/>
</dbReference>
<sequence length="184" mass="21380">MSPKRKISLSEEDLIQALRNREKIAVEALYDMYSASLYGVIVRIVTEEAFAEDVLQETFVKIWNSFASYSADKGRLFTWMVNIARNLSIDKVRSKDFRNQGKNQELENNVTFIDEQRNTVYNPELLGIKEMVATLKPEQRAILDLVYFKGYTHVEAAEELDVPLGTIKTRLRMAIQQLRKHFNE</sequence>
<evidence type="ECO:0000313" key="8">
    <source>
        <dbReference type="EMBL" id="RFZ91873.1"/>
    </source>
</evidence>
<keyword evidence="9" id="KW-1185">Reference proteome</keyword>
<name>A0A372NRF6_9SPHI</name>
<reference evidence="8 9" key="1">
    <citation type="submission" date="2018-08" db="EMBL/GenBank/DDBJ databases">
        <title>Mucilaginibacter sp. MYSH2.</title>
        <authorList>
            <person name="Seo T."/>
        </authorList>
    </citation>
    <scope>NUCLEOTIDE SEQUENCE [LARGE SCALE GENOMIC DNA]</scope>
    <source>
        <strain evidence="8 9">MYSH2</strain>
    </source>
</reference>
<dbReference type="GO" id="GO:0003677">
    <property type="term" value="F:DNA binding"/>
    <property type="evidence" value="ECO:0007669"/>
    <property type="project" value="UniProtKB-KW"/>
</dbReference>
<dbReference type="PANTHER" id="PTHR43133">
    <property type="entry name" value="RNA POLYMERASE ECF-TYPE SIGMA FACTO"/>
    <property type="match status" value="1"/>
</dbReference>
<dbReference type="InterPro" id="IPR013325">
    <property type="entry name" value="RNA_pol_sigma_r2"/>
</dbReference>
<dbReference type="PANTHER" id="PTHR43133:SF62">
    <property type="entry name" value="RNA POLYMERASE SIGMA FACTOR SIGZ"/>
    <property type="match status" value="1"/>
</dbReference>
<dbReference type="EMBL" id="QWDC01000002">
    <property type="protein sequence ID" value="RFZ91873.1"/>
    <property type="molecule type" value="Genomic_DNA"/>
</dbReference>
<feature type="domain" description="RNA polymerase sigma-70 region 4" evidence="7">
    <location>
        <begin position="133"/>
        <end position="180"/>
    </location>
</feature>
<proteinExistence type="inferred from homology"/>
<gene>
    <name evidence="8" type="ORF">D0C36_10510</name>
</gene>
<dbReference type="Gene3D" id="1.10.10.10">
    <property type="entry name" value="Winged helix-like DNA-binding domain superfamily/Winged helix DNA-binding domain"/>
    <property type="match status" value="1"/>
</dbReference>
<protein>
    <submittedName>
        <fullName evidence="8">Sigma-70 family RNA polymerase sigma factor</fullName>
    </submittedName>
</protein>
<dbReference type="GO" id="GO:0016987">
    <property type="term" value="F:sigma factor activity"/>
    <property type="evidence" value="ECO:0007669"/>
    <property type="project" value="UniProtKB-KW"/>
</dbReference>
<evidence type="ECO:0000259" key="6">
    <source>
        <dbReference type="Pfam" id="PF04542"/>
    </source>
</evidence>
<dbReference type="CDD" id="cd06171">
    <property type="entry name" value="Sigma70_r4"/>
    <property type="match status" value="1"/>
</dbReference>
<dbReference type="Pfam" id="PF04542">
    <property type="entry name" value="Sigma70_r2"/>
    <property type="match status" value="1"/>
</dbReference>
<dbReference type="OrthoDB" id="9790423at2"/>
<comment type="caution">
    <text evidence="8">The sequence shown here is derived from an EMBL/GenBank/DDBJ whole genome shotgun (WGS) entry which is preliminary data.</text>
</comment>
<dbReference type="AlphaFoldDB" id="A0A372NRF6"/>
<dbReference type="InterPro" id="IPR007630">
    <property type="entry name" value="RNA_pol_sigma70_r4"/>
</dbReference>
<keyword evidence="3" id="KW-0731">Sigma factor</keyword>
<dbReference type="SUPFAM" id="SSF88946">
    <property type="entry name" value="Sigma2 domain of RNA polymerase sigma factors"/>
    <property type="match status" value="1"/>
</dbReference>
<dbReference type="NCBIfam" id="TIGR02937">
    <property type="entry name" value="sigma70-ECF"/>
    <property type="match status" value="1"/>
</dbReference>